<dbReference type="GeneID" id="102808821"/>
<organism evidence="2 3">
    <name type="scientific">Saccoglossus kowalevskii</name>
    <name type="common">Acorn worm</name>
    <dbReference type="NCBI Taxonomy" id="10224"/>
    <lineage>
        <taxon>Eukaryota</taxon>
        <taxon>Metazoa</taxon>
        <taxon>Hemichordata</taxon>
        <taxon>Enteropneusta</taxon>
        <taxon>Harrimaniidae</taxon>
        <taxon>Saccoglossus</taxon>
    </lineage>
</organism>
<keyword evidence="2" id="KW-1185">Reference proteome</keyword>
<feature type="compositionally biased region" description="Polar residues" evidence="1">
    <location>
        <begin position="521"/>
        <end position="532"/>
    </location>
</feature>
<sequence>MFGYGSFEPIPRMPRPDLLQVIEAEEIFRLSLMKERKSIQEWLYSVKVNRLFSKLPHPDMLDCISSFLLDDWIFLRNRFMYENGRDWLASIDIRNPLTTEDLLERTPMFISTRNVSKLSQWINGGASDQRDDNKECIQRRTKLSEEEKATNVILQEILAHLADKVRKVEEQNVPFFTVTDVSKELMTSLQKDFTETIGSKKNDKKGVNKSDKYVKAKEFKSKAAHQCAMPSKLNVNAAVFQTTGNPPEKKNDSNGNSGAKNLSVKNNAKDTRFQATARPFVPKKFPLKSTMSVFSNGNHRPAAAQQGNIAKPVQQRVNSFLNNTRTTNPFLTSSPACNQAPLGNFRPVGSMAPQQNNQQQAGGQLARPVGGWKVGGSQNGQKHQYFQGPQQNNLLQQQVNQYYRLLGLQQKLQSQHHQRQQQMEDPCILAFHPNTVNNDNCSANNPVFSQFAAAVLSNLRNVSQSGNPAIRPPVAMQISANNQHPMANLPPSNITVKNPSQSLLDYPNPNLSKKPPDQLTFKPQQSKQTSNFAMKHSSK</sequence>
<dbReference type="Proteomes" id="UP000694865">
    <property type="component" value="Unplaced"/>
</dbReference>
<feature type="region of interest" description="Disordered" evidence="1">
    <location>
        <begin position="483"/>
        <end position="539"/>
    </location>
</feature>
<feature type="compositionally biased region" description="Polar residues" evidence="1">
    <location>
        <begin position="253"/>
        <end position="266"/>
    </location>
</feature>
<dbReference type="RefSeq" id="XP_006823653.1">
    <property type="nucleotide sequence ID" value="XM_006823590.1"/>
</dbReference>
<evidence type="ECO:0000313" key="3">
    <source>
        <dbReference type="RefSeq" id="XP_006823653.1"/>
    </source>
</evidence>
<evidence type="ECO:0000256" key="1">
    <source>
        <dbReference type="SAM" id="MobiDB-lite"/>
    </source>
</evidence>
<evidence type="ECO:0000313" key="2">
    <source>
        <dbReference type="Proteomes" id="UP000694865"/>
    </source>
</evidence>
<accession>A0ABM0MUG2</accession>
<gene>
    <name evidence="3" type="primary">LOC102808821</name>
</gene>
<reference evidence="3" key="1">
    <citation type="submission" date="2025-08" db="UniProtKB">
        <authorList>
            <consortium name="RefSeq"/>
        </authorList>
    </citation>
    <scope>IDENTIFICATION</scope>
    <source>
        <tissue evidence="3">Testes</tissue>
    </source>
</reference>
<name>A0ABM0MUG2_SACKO</name>
<feature type="region of interest" description="Disordered" evidence="1">
    <location>
        <begin position="241"/>
        <end position="267"/>
    </location>
</feature>
<protein>
    <submittedName>
        <fullName evidence="3">Uncharacterized protein LOC102808821</fullName>
    </submittedName>
</protein>
<feature type="compositionally biased region" description="Polar residues" evidence="1">
    <location>
        <begin position="483"/>
        <end position="503"/>
    </location>
</feature>
<proteinExistence type="predicted"/>